<dbReference type="OrthoDB" id="3333873at2"/>
<organism evidence="5 6">
    <name type="scientific">Parapedobacter composti</name>
    <dbReference type="NCBI Taxonomy" id="623281"/>
    <lineage>
        <taxon>Bacteria</taxon>
        <taxon>Pseudomonadati</taxon>
        <taxon>Bacteroidota</taxon>
        <taxon>Sphingobacteriia</taxon>
        <taxon>Sphingobacteriales</taxon>
        <taxon>Sphingobacteriaceae</taxon>
        <taxon>Parapedobacter</taxon>
    </lineage>
</organism>
<comment type="similarity">
    <text evidence="1">Belongs to the 'GDXG' lipolytic enzyme family.</text>
</comment>
<keyword evidence="2" id="KW-0378">Hydrolase</keyword>
<dbReference type="InterPro" id="IPR029058">
    <property type="entry name" value="AB_hydrolase_fold"/>
</dbReference>
<dbReference type="RefSeq" id="WP_090970392.1">
    <property type="nucleotide sequence ID" value="NZ_FOLL01000001.1"/>
</dbReference>
<keyword evidence="6" id="KW-1185">Reference proteome</keyword>
<dbReference type="InterPro" id="IPR013094">
    <property type="entry name" value="AB_hydrolase_3"/>
</dbReference>
<name>A0A1I1E5I4_9SPHI</name>
<gene>
    <name evidence="5" type="ORF">SAMN05421747_101339</name>
</gene>
<dbReference type="SUPFAM" id="SSF53474">
    <property type="entry name" value="alpha/beta-Hydrolases"/>
    <property type="match status" value="1"/>
</dbReference>
<proteinExistence type="inferred from homology"/>
<reference evidence="5 6" key="1">
    <citation type="submission" date="2016-10" db="EMBL/GenBank/DDBJ databases">
        <authorList>
            <person name="de Groot N.N."/>
        </authorList>
    </citation>
    <scope>NUCLEOTIDE SEQUENCE [LARGE SCALE GENOMIC DNA]</scope>
    <source>
        <strain evidence="5 6">DSM 22900</strain>
    </source>
</reference>
<dbReference type="Pfam" id="PF20434">
    <property type="entry name" value="BD-FAE"/>
    <property type="match status" value="1"/>
</dbReference>
<dbReference type="AlphaFoldDB" id="A0A1I1E5I4"/>
<dbReference type="Gene3D" id="2.160.20.10">
    <property type="entry name" value="Single-stranded right-handed beta-helix, Pectin lyase-like"/>
    <property type="match status" value="1"/>
</dbReference>
<dbReference type="InterPro" id="IPR050300">
    <property type="entry name" value="GDXG_lipolytic_enzyme"/>
</dbReference>
<evidence type="ECO:0000256" key="2">
    <source>
        <dbReference type="ARBA" id="ARBA00022801"/>
    </source>
</evidence>
<evidence type="ECO:0000259" key="3">
    <source>
        <dbReference type="Pfam" id="PF07859"/>
    </source>
</evidence>
<dbReference type="InterPro" id="IPR049492">
    <property type="entry name" value="BD-FAE-like_dom"/>
</dbReference>
<dbReference type="InterPro" id="IPR012334">
    <property type="entry name" value="Pectin_lyas_fold"/>
</dbReference>
<dbReference type="PROSITE" id="PS01173">
    <property type="entry name" value="LIPASE_GDXG_HIS"/>
    <property type="match status" value="1"/>
</dbReference>
<dbReference type="Pfam" id="PF07859">
    <property type="entry name" value="Abhydrolase_3"/>
    <property type="match status" value="1"/>
</dbReference>
<evidence type="ECO:0000313" key="5">
    <source>
        <dbReference type="EMBL" id="SFB82337.1"/>
    </source>
</evidence>
<feature type="domain" description="BD-FAE-like" evidence="4">
    <location>
        <begin position="742"/>
        <end position="797"/>
    </location>
</feature>
<protein>
    <submittedName>
        <fullName evidence="5">Acetyl esterase/lipase</fullName>
    </submittedName>
</protein>
<dbReference type="STRING" id="623281.SAMN05421747_101339"/>
<dbReference type="SUPFAM" id="SSF51126">
    <property type="entry name" value="Pectin lyase-like"/>
    <property type="match status" value="1"/>
</dbReference>
<feature type="domain" description="Alpha/beta hydrolase fold-3" evidence="3">
    <location>
        <begin position="826"/>
        <end position="889"/>
    </location>
</feature>
<evidence type="ECO:0000313" key="6">
    <source>
        <dbReference type="Proteomes" id="UP000199577"/>
    </source>
</evidence>
<dbReference type="GO" id="GO:0016787">
    <property type="term" value="F:hydrolase activity"/>
    <property type="evidence" value="ECO:0007669"/>
    <property type="project" value="UniProtKB-KW"/>
</dbReference>
<accession>A0A1I1E5I4</accession>
<sequence>MIDNFLVSILSLIGLLVGIEQDVGKKNTANSDHDVIAVVGDRPIMQAEMIREMRNLRWRVMGPVRDGETAQEYWLAERGDSARMARLYNRAMHVLHVRKVLEQILVEYNLWQYADFEHFKLHLVEANRARIVKKKKGQLIYGPEQYSEQTFLEYQTAIALIKLKELLVADGTLPITEQALAEQYAEMKRGPYQRDKFTFSAYRRQITAAYIEKAFDHWLSAQVTTIAVERLNEPDFQTLYHWLHEVNPSGTFESPAKPVGGTIYYVDNFNGNDCHSGTTPDQAWKSLEKVNATRFHPGDCIYFRRGGIWFGKLHPQGDGATDAPIVISAYGTGPNPLLHGNGLQGSGVVSFYNQSYWEVGNLEIVNPADSAGDRRGVEIKAENAGVIRGIHLHHLHIHDIHGIRGHDYASKKTAGIYFGVVDDRQRPTRFDDIRVSDCLLHHISNQGIVTNNERNHKDYPGTERWHQQKFTGLVIHQNVLHHIAKNAMIVRLTEGGLVEHNLCYETALGMSGNTMFTISARGTTFQYNEGFLNRSTDADGSLYDPDLRSPGTIWQYSYSHNNSHGLVWFCTALADTGIVVRNNISSNDHGFLVYANYAFSGAKIYNNVFHIGKNRSPVIIQENAGNTHVYEYRMNRIYNYSNLTSYGFAGPENRKQHRMIRENYYYGLQPSVEEQSPRTIDDGLKKADPPSRYYDVASWFGVESPGLVGEDNSSMVNVYRNIRYAEKPETVYDSDTSSDRLLDLYLPVDKQGVKKPVILFIHGGGFSGGDKSALEGFWRNLATKGFAVISANYRLYLKHHKASGGSASENMAQGLRPDGKFHPALQKAVTIAASDAAKVLEWITENGEAFDLDAQRVAVSGGSAGAMTVLHLAYASAQTALPVGAVINMWGGLQDTSVINAGAPPMLTFHGDKDKLIHVDYAYAIDERMKAVGVLSELYILEGKGHAIYNVINRDYTDIIVKFLRNVL</sequence>
<dbReference type="Proteomes" id="UP000199577">
    <property type="component" value="Unassembled WGS sequence"/>
</dbReference>
<dbReference type="InterPro" id="IPR011050">
    <property type="entry name" value="Pectin_lyase_fold/virulence"/>
</dbReference>
<evidence type="ECO:0000259" key="4">
    <source>
        <dbReference type="Pfam" id="PF20434"/>
    </source>
</evidence>
<dbReference type="InterPro" id="IPR002168">
    <property type="entry name" value="Lipase_GDXG_HIS_AS"/>
</dbReference>
<dbReference type="Gene3D" id="3.40.50.1820">
    <property type="entry name" value="alpha/beta hydrolase"/>
    <property type="match status" value="1"/>
</dbReference>
<dbReference type="PANTHER" id="PTHR48081">
    <property type="entry name" value="AB HYDROLASE SUPERFAMILY PROTEIN C4A8.06C"/>
    <property type="match status" value="1"/>
</dbReference>
<dbReference type="EMBL" id="FOLL01000001">
    <property type="protein sequence ID" value="SFB82337.1"/>
    <property type="molecule type" value="Genomic_DNA"/>
</dbReference>
<evidence type="ECO:0000256" key="1">
    <source>
        <dbReference type="ARBA" id="ARBA00010515"/>
    </source>
</evidence>